<proteinExistence type="predicted"/>
<keyword evidence="1" id="KW-0812">Transmembrane</keyword>
<keyword evidence="1" id="KW-0472">Membrane</keyword>
<keyword evidence="1" id="KW-1133">Transmembrane helix</keyword>
<evidence type="ECO:0000256" key="1">
    <source>
        <dbReference type="SAM" id="Phobius"/>
    </source>
</evidence>
<organism evidence="2 3">
    <name type="scientific">Lonepinella koalarum</name>
    <dbReference type="NCBI Taxonomy" id="53417"/>
    <lineage>
        <taxon>Bacteria</taxon>
        <taxon>Pseudomonadati</taxon>
        <taxon>Pseudomonadota</taxon>
        <taxon>Gammaproteobacteria</taxon>
        <taxon>Pasteurellales</taxon>
        <taxon>Pasteurellaceae</taxon>
        <taxon>Lonepinella</taxon>
    </lineage>
</organism>
<accession>A0A4R1L004</accession>
<dbReference type="AlphaFoldDB" id="A0A4R1L004"/>
<evidence type="ECO:0000313" key="3">
    <source>
        <dbReference type="Proteomes" id="UP000295496"/>
    </source>
</evidence>
<sequence length="90" mass="10733">MAKFKNKKENSLSDEFRKKAHKYERFLNDKIPIIKNEENAIDEILNYFTKLETTERYLFTYVLIHQFVAIGFVAKEVGKFVRKIKELSGE</sequence>
<keyword evidence="3" id="KW-1185">Reference proteome</keyword>
<dbReference type="Proteomes" id="UP000295496">
    <property type="component" value="Unassembled WGS sequence"/>
</dbReference>
<name>A0A4R1L004_9PAST</name>
<dbReference type="RefSeq" id="WP_132301817.1">
    <property type="nucleotide sequence ID" value="NZ_JBPDVQ010000014.1"/>
</dbReference>
<comment type="caution">
    <text evidence="2">The sequence shown here is derived from an EMBL/GenBank/DDBJ whole genome shotgun (WGS) entry which is preliminary data.</text>
</comment>
<evidence type="ECO:0000313" key="2">
    <source>
        <dbReference type="EMBL" id="TCK70143.1"/>
    </source>
</evidence>
<dbReference type="EMBL" id="SMGJ01000003">
    <property type="protein sequence ID" value="TCK70143.1"/>
    <property type="molecule type" value="Genomic_DNA"/>
</dbReference>
<reference evidence="2 3" key="1">
    <citation type="submission" date="2019-03" db="EMBL/GenBank/DDBJ databases">
        <title>Genomic Encyclopedia of Type Strains, Phase IV (KMG-IV): sequencing the most valuable type-strain genomes for metagenomic binning, comparative biology and taxonomic classification.</title>
        <authorList>
            <person name="Goeker M."/>
        </authorList>
    </citation>
    <scope>NUCLEOTIDE SEQUENCE [LARGE SCALE GENOMIC DNA]</scope>
    <source>
        <strain evidence="2 3">DSM 10053</strain>
    </source>
</reference>
<protein>
    <submittedName>
        <fullName evidence="2">Uncharacterized protein</fullName>
    </submittedName>
</protein>
<gene>
    <name evidence="2" type="ORF">EV692_1370</name>
</gene>
<feature type="transmembrane region" description="Helical" evidence="1">
    <location>
        <begin position="57"/>
        <end position="74"/>
    </location>
</feature>